<evidence type="ECO:0000313" key="6">
    <source>
        <dbReference type="EMBL" id="MFO7193084.1"/>
    </source>
</evidence>
<reference evidence="6 8" key="3">
    <citation type="journal article" date="2021" name="BMC Genomics">
        <title>Genome-resolved metagenome and metatranscriptome analyses of thermophilic composting reveal key bacterial players and their metabolic interactions.</title>
        <authorList>
            <person name="Braga L.P.P."/>
            <person name="Pereira R.V."/>
            <person name="Martins L.F."/>
            <person name="Moura L.M.S."/>
            <person name="Sanchez F.B."/>
            <person name="Patane J.S.L."/>
            <person name="da Silva A.M."/>
            <person name="Setubal J.C."/>
        </authorList>
    </citation>
    <scope>NUCLEOTIDE SEQUENCE [LARGE SCALE GENOMIC DNA]</scope>
    <source>
        <strain evidence="6">ZC4RG45</strain>
    </source>
</reference>
<comment type="subcellular location">
    <subcellularLocation>
        <location evidence="1">Membrane</location>
        <topology evidence="1">Multi-pass membrane protein</topology>
    </subcellularLocation>
</comment>
<evidence type="ECO:0000256" key="2">
    <source>
        <dbReference type="ARBA" id="ARBA00022692"/>
    </source>
</evidence>
<keyword evidence="3 5" id="KW-1133">Transmembrane helix</keyword>
<dbReference type="EMBL" id="QGUI01000399">
    <property type="protein sequence ID" value="PZM96298.1"/>
    <property type="molecule type" value="Genomic_DNA"/>
</dbReference>
<feature type="transmembrane region" description="Helical" evidence="5">
    <location>
        <begin position="47"/>
        <end position="68"/>
    </location>
</feature>
<feature type="transmembrane region" description="Helical" evidence="5">
    <location>
        <begin position="6"/>
        <end position="26"/>
    </location>
</feature>
<keyword evidence="4 5" id="KW-0472">Membrane</keyword>
<keyword evidence="2 5" id="KW-0812">Transmembrane</keyword>
<evidence type="ECO:0000256" key="5">
    <source>
        <dbReference type="SAM" id="Phobius"/>
    </source>
</evidence>
<evidence type="ECO:0000313" key="7">
    <source>
        <dbReference type="EMBL" id="PZM96298.1"/>
    </source>
</evidence>
<sequence>MNTAAWAVQVILAVMLFGAGLAKATQKREQLQALSPNMAWTEDFGDVTIRLIGIAEVLGALGLILPLWTGIAPVLTPVAAVGLTVIMIGAAVTHLRRNEFNAMAPPVVLAAGAIFVAWARFSGVA</sequence>
<comment type="caution">
    <text evidence="7">The sequence shown here is derived from an EMBL/GenBank/DDBJ whole genome shotgun (WGS) entry which is preliminary data.</text>
</comment>
<name>A0A2W4JDZ1_9PSEU</name>
<reference evidence="6" key="4">
    <citation type="submission" date="2023-08" db="EMBL/GenBank/DDBJ databases">
        <authorList>
            <person name="Guima S.E.S."/>
            <person name="Martins L.F."/>
            <person name="Silva A.M."/>
            <person name="Setubal J.C."/>
        </authorList>
    </citation>
    <scope>NUCLEOTIDE SEQUENCE</scope>
    <source>
        <strain evidence="6">ZC4RG45</strain>
    </source>
</reference>
<reference evidence="7" key="2">
    <citation type="submission" date="2018-05" db="EMBL/GenBank/DDBJ databases">
        <authorList>
            <person name="Lanie J.A."/>
            <person name="Ng W.-L."/>
            <person name="Kazmierczak K.M."/>
            <person name="Andrzejewski T.M."/>
            <person name="Davidsen T.M."/>
            <person name="Wayne K.J."/>
            <person name="Tettelin H."/>
            <person name="Glass J.I."/>
            <person name="Rusch D."/>
            <person name="Podicherti R."/>
            <person name="Tsui H.-C.T."/>
            <person name="Winkler M.E."/>
        </authorList>
    </citation>
    <scope>NUCLEOTIDE SEQUENCE</scope>
    <source>
        <strain evidence="7">ZC4RG45</strain>
    </source>
</reference>
<dbReference type="EMBL" id="QGUI02000163">
    <property type="protein sequence ID" value="MFO7193084.1"/>
    <property type="molecule type" value="Genomic_DNA"/>
</dbReference>
<reference evidence="6" key="1">
    <citation type="submission" date="2018-05" db="EMBL/GenBank/DDBJ databases">
        <authorList>
            <person name="Moura L."/>
            <person name="Setubal J.C."/>
        </authorList>
    </citation>
    <scope>NUCLEOTIDE SEQUENCE</scope>
    <source>
        <strain evidence="6">ZC4RG45</strain>
    </source>
</reference>
<evidence type="ECO:0000256" key="3">
    <source>
        <dbReference type="ARBA" id="ARBA00022989"/>
    </source>
</evidence>
<evidence type="ECO:0000256" key="4">
    <source>
        <dbReference type="ARBA" id="ARBA00023136"/>
    </source>
</evidence>
<dbReference type="Proteomes" id="UP000249324">
    <property type="component" value="Unassembled WGS sequence"/>
</dbReference>
<dbReference type="Pfam" id="PF13564">
    <property type="entry name" value="DoxX_2"/>
    <property type="match status" value="1"/>
</dbReference>
<protein>
    <submittedName>
        <fullName evidence="7">DoxX family protein</fullName>
    </submittedName>
</protein>
<evidence type="ECO:0000313" key="8">
    <source>
        <dbReference type="Proteomes" id="UP000249324"/>
    </source>
</evidence>
<accession>A0A2W4JDZ1</accession>
<feature type="transmembrane region" description="Helical" evidence="5">
    <location>
        <begin position="102"/>
        <end position="121"/>
    </location>
</feature>
<gene>
    <name evidence="6" type="ORF">DIU77_012645</name>
    <name evidence="7" type="ORF">DIU77_11005</name>
</gene>
<proteinExistence type="predicted"/>
<dbReference type="AlphaFoldDB" id="A0A2W4JDZ1"/>
<feature type="transmembrane region" description="Helical" evidence="5">
    <location>
        <begin position="74"/>
        <end position="95"/>
    </location>
</feature>
<evidence type="ECO:0000256" key="1">
    <source>
        <dbReference type="ARBA" id="ARBA00004141"/>
    </source>
</evidence>
<dbReference type="GO" id="GO:0016020">
    <property type="term" value="C:membrane"/>
    <property type="evidence" value="ECO:0007669"/>
    <property type="project" value="UniProtKB-SubCell"/>
</dbReference>
<dbReference type="STRING" id="1111738.GCA_000427905_00714"/>
<dbReference type="InterPro" id="IPR032808">
    <property type="entry name" value="DoxX"/>
</dbReference>
<organism evidence="7">
    <name type="scientific">Thermocrispum agreste</name>
    <dbReference type="NCBI Taxonomy" id="37925"/>
    <lineage>
        <taxon>Bacteria</taxon>
        <taxon>Bacillati</taxon>
        <taxon>Actinomycetota</taxon>
        <taxon>Actinomycetes</taxon>
        <taxon>Pseudonocardiales</taxon>
        <taxon>Pseudonocardiaceae</taxon>
        <taxon>Thermocrispum</taxon>
    </lineage>
</organism>